<keyword evidence="2" id="KW-0548">Nucleotidyltransferase</keyword>
<evidence type="ECO:0000259" key="9">
    <source>
        <dbReference type="PROSITE" id="PS50994"/>
    </source>
</evidence>
<dbReference type="InterPro" id="IPR001584">
    <property type="entry name" value="Integrase_cat-core"/>
</dbReference>
<evidence type="ECO:0000256" key="6">
    <source>
        <dbReference type="SAM" id="Coils"/>
    </source>
</evidence>
<dbReference type="CDD" id="cd01647">
    <property type="entry name" value="RT_LTR"/>
    <property type="match status" value="1"/>
</dbReference>
<dbReference type="InterPro" id="IPR021109">
    <property type="entry name" value="Peptidase_aspartic_dom_sf"/>
</dbReference>
<protein>
    <recommendedName>
        <fullName evidence="12">Reverse transcriptase</fullName>
    </recommendedName>
</protein>
<dbReference type="Pfam" id="PF00078">
    <property type="entry name" value="RVT_1"/>
    <property type="match status" value="1"/>
</dbReference>
<dbReference type="Pfam" id="PF17919">
    <property type="entry name" value="RT_RNaseH_2"/>
    <property type="match status" value="1"/>
</dbReference>
<dbReference type="InterPro" id="IPR041577">
    <property type="entry name" value="RT_RNaseH_2"/>
</dbReference>
<dbReference type="InterPro" id="IPR012337">
    <property type="entry name" value="RNaseH-like_sf"/>
</dbReference>
<keyword evidence="3" id="KW-0540">Nuclease</keyword>
<feature type="region of interest" description="Disordered" evidence="7">
    <location>
        <begin position="337"/>
        <end position="395"/>
    </location>
</feature>
<dbReference type="FunFam" id="3.30.70.270:FF:000115">
    <property type="entry name" value="Polyprotein of retroviral origin, putative"/>
    <property type="match status" value="1"/>
</dbReference>
<dbReference type="EMBL" id="JBJKTR010000021">
    <property type="protein sequence ID" value="KAL3327958.1"/>
    <property type="molecule type" value="Genomic_DNA"/>
</dbReference>
<dbReference type="Gene3D" id="3.30.420.10">
    <property type="entry name" value="Ribonuclease H-like superfamily/Ribonuclease H"/>
    <property type="match status" value="1"/>
</dbReference>
<evidence type="ECO:0000256" key="4">
    <source>
        <dbReference type="ARBA" id="ARBA00022759"/>
    </source>
</evidence>
<dbReference type="PROSITE" id="PS50994">
    <property type="entry name" value="INTEGRASE"/>
    <property type="match status" value="1"/>
</dbReference>
<sequence length="1309" mass="149784">MATEGDINAASTTNVRVDSGKKSRKGKKHQKGNEEMLLEPTPSEALTSHPPSTTEPSDEERGEEAVDVTAGEEWVARVEMARQAVEILGRRINVVDGKFKTLEDFTLEETEGIRKELEGRQRAEFEMKEAITSLECQLMEALNTIETMKAEMKALKEGREVGGSASPDCDREARVEAPKPPMFKGVRDAQEVENFLWHLENYFKCSRVKSDENKINTAVLYLSKMAMLWWRRKEAEIGKGTCTINTWEQFREEFKKAFFPNNVIYEVKRKFRELKQTESIRAYVKEFTTLTLQIPNLTNDDMLFHFMNGLQNWAKTELERRQVKTIDEAITQAESLTDFKHDRHDRARGKDARGSHAKGGGDRGRGKEQQAPSKQHEPHKPDNRRFGRQGYTNKKAQTAKGDGCYICGGPHGYARCPEMKNLGAILREHKEKEAQEQGQDAGTTQLGMVGLCEAIAKQTEKPGNFSTQYVDISINGRLARAIVDSGAEANIMTKTAAERLGLNYVPSNTRLKTVNAPPTPVSGVAQGVSITIEKWQGKTNFTVAPLDIFDIILGQEFFQCYHTIIDPYFQRLMVMEREGSCMVPLVKVPKKEGHTYLSAMQIVKGLKKGEPTFLATIASLGEDNGAKESLPPIIERVLEENKDVMPDELPKTLPPRREVDHKIELEVGAKPPAHAPYRMAPPELEELRKQLRELLEAGHIRPSKAPFGAPVLFQKKKDGSLRLCIDYRALNKVTIKNKYPIPLIADLFDRLGQAKYFTKVDLRKGYYQVRIAEGDELKTACVTRYRAYEWLVMLFGLTNAPATFCMLMNKIFHPYLDQFVVVYLDDIVIYNNTLEEHVEHLRKVFQVLRENQLYIKREKCEFVQHEVHFLGHIISQGELRMDEAKIWAIQEWEAPTKMTELRSFLGLANYYRRFINRYSAKAALLIELLKKNKPWVWSEECQSAFEGLKTAVTEEPVLMLPDFSKTFEVHTDALDFAIGGVLMQDRHPIAFESRKLNETERRYTVQEKEMTAIVHCLRTWRHYLLGSKYVVKTDNVATSYFQSQKKITPKQARWQDFLAEFDYDLEYKPGRGNVVADALSRKAELAAITIAHCDIQDAIKDGMQQDPEAKKLMELATQGKTRRFWVEDGLLLTSGRRVYVPKFGSIRRRIIKESHDTPWAGHPGQRRTRALIEAVYYWSRMRDDIERYVQTCLVCQQDKVEQRQSGGLLEPLPVAERPWESVTMDFITSLPKSDGYGTIMVVVDRFSKYATFTPATAGCTAKEAARLFFKNVVKYWGLPRHIISDRDPRFTGNFWRELFEILGTELQPC</sequence>
<dbReference type="Pfam" id="PF17921">
    <property type="entry name" value="Integrase_H2C2"/>
    <property type="match status" value="1"/>
</dbReference>
<feature type="coiled-coil region" evidence="6">
    <location>
        <begin position="131"/>
        <end position="158"/>
    </location>
</feature>
<dbReference type="Gene3D" id="2.40.70.10">
    <property type="entry name" value="Acid Proteases"/>
    <property type="match status" value="1"/>
</dbReference>
<keyword evidence="1" id="KW-0808">Transferase</keyword>
<dbReference type="CDD" id="cd00303">
    <property type="entry name" value="retropepsin_like"/>
    <property type="match status" value="1"/>
</dbReference>
<dbReference type="SUPFAM" id="SSF53098">
    <property type="entry name" value="Ribonuclease H-like"/>
    <property type="match status" value="1"/>
</dbReference>
<keyword evidence="4" id="KW-0378">Hydrolase</keyword>
<accession>A0ABD2RAL6</accession>
<dbReference type="EMBL" id="JBJKTR010000021">
    <property type="protein sequence ID" value="KAL3327945.1"/>
    <property type="molecule type" value="Genomic_DNA"/>
</dbReference>
<organism evidence="10 11">
    <name type="scientific">Solanum stoloniferum</name>
    <dbReference type="NCBI Taxonomy" id="62892"/>
    <lineage>
        <taxon>Eukaryota</taxon>
        <taxon>Viridiplantae</taxon>
        <taxon>Streptophyta</taxon>
        <taxon>Embryophyta</taxon>
        <taxon>Tracheophyta</taxon>
        <taxon>Spermatophyta</taxon>
        <taxon>Magnoliopsida</taxon>
        <taxon>eudicotyledons</taxon>
        <taxon>Gunneridae</taxon>
        <taxon>Pentapetalae</taxon>
        <taxon>asterids</taxon>
        <taxon>lamiids</taxon>
        <taxon>Solanales</taxon>
        <taxon>Solanaceae</taxon>
        <taxon>Solanoideae</taxon>
        <taxon>Solaneae</taxon>
        <taxon>Solanum</taxon>
    </lineage>
</organism>
<evidence type="ECO:0000313" key="11">
    <source>
        <dbReference type="Proteomes" id="UP001627284"/>
    </source>
</evidence>
<feature type="region of interest" description="Disordered" evidence="7">
    <location>
        <begin position="1"/>
        <end position="66"/>
    </location>
</feature>
<dbReference type="Gene3D" id="3.10.10.10">
    <property type="entry name" value="HIV Type 1 Reverse Transcriptase, subunit A, domain 1"/>
    <property type="match status" value="1"/>
</dbReference>
<dbReference type="EMBL" id="JBJKTR010000021">
    <property type="protein sequence ID" value="KAL3327951.1"/>
    <property type="molecule type" value="Genomic_DNA"/>
</dbReference>
<evidence type="ECO:0000256" key="5">
    <source>
        <dbReference type="ARBA" id="ARBA00023268"/>
    </source>
</evidence>
<dbReference type="EMBL" id="JBJKTR010000021">
    <property type="protein sequence ID" value="KAL3327950.1"/>
    <property type="molecule type" value="Genomic_DNA"/>
</dbReference>
<dbReference type="InterPro" id="IPR043128">
    <property type="entry name" value="Rev_trsase/Diguanyl_cyclase"/>
</dbReference>
<dbReference type="SUPFAM" id="SSF50630">
    <property type="entry name" value="Acid proteases"/>
    <property type="match status" value="1"/>
</dbReference>
<dbReference type="SUPFAM" id="SSF56672">
    <property type="entry name" value="DNA/RNA polymerases"/>
    <property type="match status" value="1"/>
</dbReference>
<dbReference type="PROSITE" id="PS50878">
    <property type="entry name" value="RT_POL"/>
    <property type="match status" value="1"/>
</dbReference>
<dbReference type="InterPro" id="IPR000477">
    <property type="entry name" value="RT_dom"/>
</dbReference>
<dbReference type="EMBL" id="JBJKTR010000021">
    <property type="protein sequence ID" value="KAL3327955.1"/>
    <property type="molecule type" value="Genomic_DNA"/>
</dbReference>
<proteinExistence type="predicted"/>
<dbReference type="InterPro" id="IPR036397">
    <property type="entry name" value="RNaseH_sf"/>
</dbReference>
<dbReference type="EMBL" id="JBJKTR010000021">
    <property type="protein sequence ID" value="KAL3327953.1"/>
    <property type="molecule type" value="Genomic_DNA"/>
</dbReference>
<evidence type="ECO:0000256" key="2">
    <source>
        <dbReference type="ARBA" id="ARBA00022695"/>
    </source>
</evidence>
<feature type="compositionally biased region" description="Polar residues" evidence="7">
    <location>
        <begin position="44"/>
        <end position="55"/>
    </location>
</feature>
<dbReference type="InterPro" id="IPR043502">
    <property type="entry name" value="DNA/RNA_pol_sf"/>
</dbReference>
<dbReference type="GO" id="GO:0016779">
    <property type="term" value="F:nucleotidyltransferase activity"/>
    <property type="evidence" value="ECO:0007669"/>
    <property type="project" value="UniProtKB-KW"/>
</dbReference>
<name>A0ABD2RAL6_9SOLN</name>
<dbReference type="InterPro" id="IPR050951">
    <property type="entry name" value="Retrovirus_Pol_polyprotein"/>
</dbReference>
<dbReference type="InterPro" id="IPR005162">
    <property type="entry name" value="Retrotrans_gag_dom"/>
</dbReference>
<evidence type="ECO:0000259" key="8">
    <source>
        <dbReference type="PROSITE" id="PS50878"/>
    </source>
</evidence>
<comment type="caution">
    <text evidence="10">The sequence shown here is derived from an EMBL/GenBank/DDBJ whole genome shotgun (WGS) entry which is preliminary data.</text>
</comment>
<dbReference type="Gene3D" id="3.30.70.270">
    <property type="match status" value="2"/>
</dbReference>
<dbReference type="FunFam" id="1.10.340.70:FF:000001">
    <property type="entry name" value="Retrovirus-related Pol polyprotein from transposon gypsy-like Protein"/>
    <property type="match status" value="1"/>
</dbReference>
<evidence type="ECO:0000256" key="1">
    <source>
        <dbReference type="ARBA" id="ARBA00022679"/>
    </source>
</evidence>
<dbReference type="InterPro" id="IPR041588">
    <property type="entry name" value="Integrase_H2C2"/>
</dbReference>
<dbReference type="Pfam" id="PF13975">
    <property type="entry name" value="gag-asp_proteas"/>
    <property type="match status" value="1"/>
</dbReference>
<evidence type="ECO:0000313" key="10">
    <source>
        <dbReference type="EMBL" id="KAL3327951.1"/>
    </source>
</evidence>
<dbReference type="EMBL" id="JBJKTR010000021">
    <property type="protein sequence ID" value="KAL3327947.1"/>
    <property type="molecule type" value="Genomic_DNA"/>
</dbReference>
<evidence type="ECO:0000256" key="3">
    <source>
        <dbReference type="ARBA" id="ARBA00022722"/>
    </source>
</evidence>
<dbReference type="CDD" id="cd09274">
    <property type="entry name" value="RNase_HI_RT_Ty3"/>
    <property type="match status" value="1"/>
</dbReference>
<dbReference type="PANTHER" id="PTHR37984">
    <property type="entry name" value="PROTEIN CBG26694"/>
    <property type="match status" value="1"/>
</dbReference>
<dbReference type="Proteomes" id="UP001627284">
    <property type="component" value="Unassembled WGS sequence"/>
</dbReference>
<feature type="domain" description="Integrase catalytic" evidence="9">
    <location>
        <begin position="1214"/>
        <end position="1309"/>
    </location>
</feature>
<keyword evidence="5" id="KW-0511">Multifunctional enzyme</keyword>
<evidence type="ECO:0008006" key="12">
    <source>
        <dbReference type="Google" id="ProtNLM"/>
    </source>
</evidence>
<reference evidence="10 11" key="1">
    <citation type="submission" date="2024-05" db="EMBL/GenBank/DDBJ databases">
        <title>De novo assembly of an allotetraploid wild potato.</title>
        <authorList>
            <person name="Hosaka A.J."/>
        </authorList>
    </citation>
    <scope>NUCLEOTIDE SEQUENCE [LARGE SCALE GENOMIC DNA]</scope>
    <source>
        <tissue evidence="10">Young leaves</tissue>
    </source>
</reference>
<keyword evidence="11" id="KW-1185">Reference proteome</keyword>
<evidence type="ECO:0000256" key="7">
    <source>
        <dbReference type="SAM" id="MobiDB-lite"/>
    </source>
</evidence>
<gene>
    <name evidence="10" type="ORF">AABB24_035561</name>
</gene>
<feature type="domain" description="Reverse transcriptase" evidence="8">
    <location>
        <begin position="695"/>
        <end position="874"/>
    </location>
</feature>
<feature type="compositionally biased region" description="Acidic residues" evidence="7">
    <location>
        <begin position="56"/>
        <end position="66"/>
    </location>
</feature>
<keyword evidence="6" id="KW-0175">Coiled coil</keyword>
<dbReference type="PANTHER" id="PTHR37984:SF5">
    <property type="entry name" value="PROTEIN NYNRIN-LIKE"/>
    <property type="match status" value="1"/>
</dbReference>
<keyword evidence="4" id="KW-0255">Endonuclease</keyword>
<dbReference type="Gene3D" id="1.10.340.70">
    <property type="match status" value="1"/>
</dbReference>
<dbReference type="GO" id="GO:0004519">
    <property type="term" value="F:endonuclease activity"/>
    <property type="evidence" value="ECO:0007669"/>
    <property type="project" value="UniProtKB-KW"/>
</dbReference>
<feature type="compositionally biased region" description="Basic and acidic residues" evidence="7">
    <location>
        <begin position="337"/>
        <end position="385"/>
    </location>
</feature>
<dbReference type="Pfam" id="PF03732">
    <property type="entry name" value="Retrotrans_gag"/>
    <property type="match status" value="1"/>
</dbReference>